<organism evidence="1">
    <name type="scientific">Pseudomonas aeruginosa</name>
    <dbReference type="NCBI Taxonomy" id="287"/>
    <lineage>
        <taxon>Bacteria</taxon>
        <taxon>Pseudomonadati</taxon>
        <taxon>Pseudomonadota</taxon>
        <taxon>Gammaproteobacteria</taxon>
        <taxon>Pseudomonadales</taxon>
        <taxon>Pseudomonadaceae</taxon>
        <taxon>Pseudomonas</taxon>
    </lineage>
</organism>
<keyword evidence="1" id="KW-0614">Plasmid</keyword>
<name>A0A1V0M5X2_PSEAI</name>
<dbReference type="EMBL" id="KY494864">
    <property type="protein sequence ID" value="ARD70298.1"/>
    <property type="molecule type" value="Genomic_DNA"/>
</dbReference>
<dbReference type="AlphaFoldDB" id="A0A1V0M5X2"/>
<evidence type="ECO:0000313" key="1">
    <source>
        <dbReference type="EMBL" id="ARD70298.1"/>
    </source>
</evidence>
<protein>
    <submittedName>
        <fullName evidence="1">Uncharacterized protein</fullName>
    </submittedName>
</protein>
<proteinExistence type="predicted"/>
<sequence length="200" mass="22048">MVAHLNISKMRIISHRSSSMRDNDDAFQTIEVPVNLNGTVKVRVPSHCHPEEVEKLALEQFKARLNQPVTFGESGYCSYEFRGEAWSTRGQARVGSLEFEVRHDMALNVSGAMVALAPAAGQFGADRLRARLTAYVSREAVYITGRKPGTDLEHVMVMVDIQDGEPTVNVMSPDGDDQFDADGSMPMVSVGFPGMCWNLN</sequence>
<reference evidence="1" key="1">
    <citation type="submission" date="2017-01" db="EMBL/GenBank/DDBJ databases">
        <title>Complete nucleotide sequence of an IncP-2 blaVIM-2-harboring megaplasmid from Pseudomonas aeruginosa.</title>
        <authorList>
            <person name="Botelho J."/>
            <person name="Grosso F."/>
            <person name="Mabrouk A."/>
            <person name="Peixe L."/>
        </authorList>
    </citation>
    <scope>NUCLEOTIDE SEQUENCE</scope>
    <source>
        <strain evidence="1">FFUP_PS_37</strain>
        <plasmid evidence="1">pJB37</plasmid>
    </source>
</reference>
<geneLocation type="plasmid" evidence="1">
    <name>pJB37</name>
</geneLocation>
<accession>A0A1V0M5X2</accession>